<dbReference type="InterPro" id="IPR000160">
    <property type="entry name" value="GGDEF_dom"/>
</dbReference>
<dbReference type="SUPFAM" id="SSF55073">
    <property type="entry name" value="Nucleotide cyclase"/>
    <property type="match status" value="1"/>
</dbReference>
<keyword evidence="1" id="KW-1133">Transmembrane helix</keyword>
<feature type="transmembrane region" description="Helical" evidence="1">
    <location>
        <begin position="12"/>
        <end position="33"/>
    </location>
</feature>
<feature type="transmembrane region" description="Helical" evidence="1">
    <location>
        <begin position="196"/>
        <end position="213"/>
    </location>
</feature>
<dbReference type="PANTHER" id="PTHR45138">
    <property type="entry name" value="REGULATORY COMPONENTS OF SENSORY TRANSDUCTION SYSTEM"/>
    <property type="match status" value="1"/>
</dbReference>
<evidence type="ECO:0000256" key="1">
    <source>
        <dbReference type="SAM" id="Phobius"/>
    </source>
</evidence>
<dbReference type="EMBL" id="FOGW01000007">
    <property type="protein sequence ID" value="SER66639.1"/>
    <property type="molecule type" value="Genomic_DNA"/>
</dbReference>
<feature type="transmembrane region" description="Helical" evidence="1">
    <location>
        <begin position="258"/>
        <end position="282"/>
    </location>
</feature>
<dbReference type="Proteomes" id="UP000182471">
    <property type="component" value="Unassembled WGS sequence"/>
</dbReference>
<feature type="domain" description="GGDEF" evidence="2">
    <location>
        <begin position="413"/>
        <end position="546"/>
    </location>
</feature>
<feature type="transmembrane region" description="Helical" evidence="1">
    <location>
        <begin position="233"/>
        <end position="251"/>
    </location>
</feature>
<dbReference type="CDD" id="cd01949">
    <property type="entry name" value="GGDEF"/>
    <property type="match status" value="1"/>
</dbReference>
<keyword evidence="1" id="KW-0812">Transmembrane</keyword>
<feature type="transmembrane region" description="Helical" evidence="1">
    <location>
        <begin position="288"/>
        <end position="309"/>
    </location>
</feature>
<gene>
    <name evidence="3" type="ORF">SAMN02910429_00733</name>
</gene>
<organism evidence="3 4">
    <name type="scientific">Lachnobacterium bovis</name>
    <dbReference type="NCBI Taxonomy" id="140626"/>
    <lineage>
        <taxon>Bacteria</taxon>
        <taxon>Bacillati</taxon>
        <taxon>Bacillota</taxon>
        <taxon>Clostridia</taxon>
        <taxon>Lachnospirales</taxon>
        <taxon>Lachnospiraceae</taxon>
        <taxon>Lachnobacterium</taxon>
    </lineage>
</organism>
<evidence type="ECO:0000259" key="2">
    <source>
        <dbReference type="PROSITE" id="PS50887"/>
    </source>
</evidence>
<dbReference type="RefSeq" id="WP_022748793.1">
    <property type="nucleotide sequence ID" value="NZ_FOGW01000007.1"/>
</dbReference>
<dbReference type="NCBIfam" id="TIGR00254">
    <property type="entry name" value="GGDEF"/>
    <property type="match status" value="1"/>
</dbReference>
<accession>A0A1H9R3L8</accession>
<feature type="transmembrane region" description="Helical" evidence="1">
    <location>
        <begin position="167"/>
        <end position="189"/>
    </location>
</feature>
<feature type="transmembrane region" description="Helical" evidence="1">
    <location>
        <begin position="321"/>
        <end position="343"/>
    </location>
</feature>
<evidence type="ECO:0000313" key="4">
    <source>
        <dbReference type="Proteomes" id="UP000182471"/>
    </source>
</evidence>
<proteinExistence type="predicted"/>
<evidence type="ECO:0000313" key="3">
    <source>
        <dbReference type="EMBL" id="SER66639.1"/>
    </source>
</evidence>
<dbReference type="GO" id="GO:0052621">
    <property type="term" value="F:diguanylate cyclase activity"/>
    <property type="evidence" value="ECO:0007669"/>
    <property type="project" value="TreeGrafter"/>
</dbReference>
<sequence length="546" mass="63903">MKKISNRTRKIFYWIEVIIVSIIFFLMIASNFLKYNQEFNLNDEKQKIEVIKPKKVVKMDGLKTLYVFDRDEILKKGKMISFFTNRLEVDAYVDGEKIYSCHKVNSKYGETTGNVWNQVIIRNDIMNDVYIYTKYETRINNIKNIHFLIGDKSLTIKTLLEKYFLELMVSIIVIIIGLYICANFAFATVELDQSDGAMYCGIVLVLLGIWAVNESHIVTMFYRNSVARYFTSYLIIMLIPYPLLIFFSKYYNRHNKVVHFVVGIGYILNIIFSLLFQLAGIFELHQSVIVTHMLCLIVIVDLMYTGIITIKQNMRHQRHSIGAVVEIIGLFLSIISIIIIYYFVRFDTYMYAITMIIIVSSIIWGKLAGNRSKLLDEKQRLEYYYNLAEKDVLTGLKNRNSYERWMRERQRKINVAIITYDLNDLKKTNDVFGHLEGDTYIIEAAKIIDKVFNEVGESYRIGGDEFCTIITNKLDMPISKYINTIKLLQEMYNRTEPAIIMNIAIGYAIFDKNIDNSLEDTRDRADAMMYKNKRRLKNKNGPLEVE</sequence>
<name>A0A1H9R3L8_9FIRM</name>
<feature type="transmembrane region" description="Helical" evidence="1">
    <location>
        <begin position="349"/>
        <end position="369"/>
    </location>
</feature>
<dbReference type="PANTHER" id="PTHR45138:SF9">
    <property type="entry name" value="DIGUANYLATE CYCLASE DGCM-RELATED"/>
    <property type="match status" value="1"/>
</dbReference>
<dbReference type="InterPro" id="IPR050469">
    <property type="entry name" value="Diguanylate_Cyclase"/>
</dbReference>
<dbReference type="AlphaFoldDB" id="A0A1H9R3L8"/>
<reference evidence="4" key="1">
    <citation type="submission" date="2016-10" db="EMBL/GenBank/DDBJ databases">
        <authorList>
            <person name="Varghese N."/>
            <person name="Submissions S."/>
        </authorList>
    </citation>
    <scope>NUCLEOTIDE SEQUENCE [LARGE SCALE GENOMIC DNA]</scope>
    <source>
        <strain evidence="4">S1b</strain>
    </source>
</reference>
<dbReference type="Gene3D" id="3.30.70.270">
    <property type="match status" value="1"/>
</dbReference>
<keyword evidence="1" id="KW-0472">Membrane</keyword>
<dbReference type="InterPro" id="IPR029787">
    <property type="entry name" value="Nucleotide_cyclase"/>
</dbReference>
<dbReference type="OrthoDB" id="9804955at2"/>
<dbReference type="InterPro" id="IPR043128">
    <property type="entry name" value="Rev_trsase/Diguanyl_cyclase"/>
</dbReference>
<protein>
    <submittedName>
        <fullName evidence="3">Diguanylate cyclase (GGDEF) domain-containing protein</fullName>
    </submittedName>
</protein>
<dbReference type="PROSITE" id="PS50887">
    <property type="entry name" value="GGDEF"/>
    <property type="match status" value="1"/>
</dbReference>
<keyword evidence="4" id="KW-1185">Reference proteome</keyword>
<dbReference type="Pfam" id="PF00990">
    <property type="entry name" value="GGDEF"/>
    <property type="match status" value="1"/>
</dbReference>
<dbReference type="SMART" id="SM00267">
    <property type="entry name" value="GGDEF"/>
    <property type="match status" value="1"/>
</dbReference>